<feature type="coiled-coil region" evidence="11">
    <location>
        <begin position="105"/>
        <end position="139"/>
    </location>
</feature>
<dbReference type="InterPro" id="IPR057993">
    <property type="entry name" value="HD-Zip_IV_C"/>
</dbReference>
<dbReference type="CDD" id="cd00086">
    <property type="entry name" value="homeodomain"/>
    <property type="match status" value="1"/>
</dbReference>
<feature type="compositionally biased region" description="Basic residues" evidence="12">
    <location>
        <begin position="53"/>
        <end position="62"/>
    </location>
</feature>
<dbReference type="InterPro" id="IPR002913">
    <property type="entry name" value="START_lipid-bd_dom"/>
</dbReference>
<accession>A0ABS8SZC2</accession>
<keyword evidence="3" id="KW-0805">Transcription regulation</keyword>
<dbReference type="PROSITE" id="PS50071">
    <property type="entry name" value="HOMEOBOX_2"/>
    <property type="match status" value="1"/>
</dbReference>
<name>A0ABS8SZC2_DATST</name>
<evidence type="ECO:0000256" key="2">
    <source>
        <dbReference type="ARBA" id="ARBA00006789"/>
    </source>
</evidence>
<evidence type="ECO:0000313" key="16">
    <source>
        <dbReference type="Proteomes" id="UP000823775"/>
    </source>
</evidence>
<keyword evidence="4 11" id="KW-0175">Coiled coil</keyword>
<protein>
    <submittedName>
        <fullName evidence="15">Uncharacterized protein</fullName>
    </submittedName>
</protein>
<evidence type="ECO:0000256" key="11">
    <source>
        <dbReference type="SAM" id="Coils"/>
    </source>
</evidence>
<dbReference type="SUPFAM" id="SSF46689">
    <property type="entry name" value="Homeodomain-like"/>
    <property type="match status" value="1"/>
</dbReference>
<feature type="domain" description="START" evidence="14">
    <location>
        <begin position="215"/>
        <end position="451"/>
    </location>
</feature>
<dbReference type="PANTHER" id="PTHR45654:SF69">
    <property type="entry name" value="HOMEOBOX-LEUCINE ZIPPER PROTEIN ANTHOCYANINLESS 2-LIKE"/>
    <property type="match status" value="1"/>
</dbReference>
<comment type="similarity">
    <text evidence="2">Belongs to the HD-ZIP homeobox family. Class IV subfamily.</text>
</comment>
<evidence type="ECO:0000256" key="4">
    <source>
        <dbReference type="ARBA" id="ARBA00023054"/>
    </source>
</evidence>
<dbReference type="PROSITE" id="PS50848">
    <property type="entry name" value="START"/>
    <property type="match status" value="1"/>
</dbReference>
<feature type="region of interest" description="Disordered" evidence="12">
    <location>
        <begin position="33"/>
        <end position="62"/>
    </location>
</feature>
<dbReference type="Proteomes" id="UP000823775">
    <property type="component" value="Unassembled WGS sequence"/>
</dbReference>
<evidence type="ECO:0000256" key="10">
    <source>
        <dbReference type="RuleBase" id="RU000682"/>
    </source>
</evidence>
<organism evidence="15 16">
    <name type="scientific">Datura stramonium</name>
    <name type="common">Jimsonweed</name>
    <name type="synonym">Common thornapple</name>
    <dbReference type="NCBI Taxonomy" id="4076"/>
    <lineage>
        <taxon>Eukaryota</taxon>
        <taxon>Viridiplantae</taxon>
        <taxon>Streptophyta</taxon>
        <taxon>Embryophyta</taxon>
        <taxon>Tracheophyta</taxon>
        <taxon>Spermatophyta</taxon>
        <taxon>Magnoliopsida</taxon>
        <taxon>eudicotyledons</taxon>
        <taxon>Gunneridae</taxon>
        <taxon>Pentapetalae</taxon>
        <taxon>asterids</taxon>
        <taxon>lamiids</taxon>
        <taxon>Solanales</taxon>
        <taxon>Solanaceae</taxon>
        <taxon>Solanoideae</taxon>
        <taxon>Datureae</taxon>
        <taxon>Datura</taxon>
    </lineage>
</organism>
<dbReference type="Gene3D" id="1.10.10.60">
    <property type="entry name" value="Homeodomain-like"/>
    <property type="match status" value="1"/>
</dbReference>
<keyword evidence="6 9" id="KW-0371">Homeobox</keyword>
<dbReference type="Pfam" id="PF01852">
    <property type="entry name" value="START"/>
    <property type="match status" value="1"/>
</dbReference>
<reference evidence="15 16" key="1">
    <citation type="journal article" date="2021" name="BMC Genomics">
        <title>Datura genome reveals duplications of psychoactive alkaloid biosynthetic genes and high mutation rate following tissue culture.</title>
        <authorList>
            <person name="Rajewski A."/>
            <person name="Carter-House D."/>
            <person name="Stajich J."/>
            <person name="Litt A."/>
        </authorList>
    </citation>
    <scope>NUCLEOTIDE SEQUENCE [LARGE SCALE GENOMIC DNA]</scope>
    <source>
        <strain evidence="15">AR-01</strain>
    </source>
</reference>
<dbReference type="Pfam" id="PF00046">
    <property type="entry name" value="Homeodomain"/>
    <property type="match status" value="1"/>
</dbReference>
<feature type="DNA-binding region" description="Homeobox" evidence="9">
    <location>
        <begin position="55"/>
        <end position="114"/>
    </location>
</feature>
<evidence type="ECO:0000256" key="1">
    <source>
        <dbReference type="ARBA" id="ARBA00004123"/>
    </source>
</evidence>
<keyword evidence="7" id="KW-0804">Transcription</keyword>
<feature type="domain" description="Homeobox" evidence="13">
    <location>
        <begin position="53"/>
        <end position="113"/>
    </location>
</feature>
<evidence type="ECO:0000259" key="14">
    <source>
        <dbReference type="PROSITE" id="PS50848"/>
    </source>
</evidence>
<dbReference type="Pfam" id="PF25797">
    <property type="entry name" value="PDF2_C"/>
    <property type="match status" value="1"/>
</dbReference>
<gene>
    <name evidence="15" type="ORF">HAX54_051458</name>
</gene>
<comment type="caution">
    <text evidence="15">The sequence shown here is derived from an EMBL/GenBank/DDBJ whole genome shotgun (WGS) entry which is preliminary data.</text>
</comment>
<keyword evidence="8 9" id="KW-0539">Nucleus</keyword>
<dbReference type="SUPFAM" id="SSF55961">
    <property type="entry name" value="Bet v1-like"/>
    <property type="match status" value="1"/>
</dbReference>
<evidence type="ECO:0000256" key="5">
    <source>
        <dbReference type="ARBA" id="ARBA00023125"/>
    </source>
</evidence>
<evidence type="ECO:0000256" key="8">
    <source>
        <dbReference type="ARBA" id="ARBA00023242"/>
    </source>
</evidence>
<dbReference type="InterPro" id="IPR042160">
    <property type="entry name" value="HD-Zip_IV"/>
</dbReference>
<evidence type="ECO:0000256" key="12">
    <source>
        <dbReference type="SAM" id="MobiDB-lite"/>
    </source>
</evidence>
<evidence type="ECO:0000256" key="7">
    <source>
        <dbReference type="ARBA" id="ARBA00023163"/>
    </source>
</evidence>
<evidence type="ECO:0000256" key="9">
    <source>
        <dbReference type="PROSITE-ProRule" id="PRU00108"/>
    </source>
</evidence>
<dbReference type="InterPro" id="IPR009057">
    <property type="entry name" value="Homeodomain-like_sf"/>
</dbReference>
<evidence type="ECO:0000256" key="3">
    <source>
        <dbReference type="ARBA" id="ARBA00023015"/>
    </source>
</evidence>
<dbReference type="EMBL" id="JACEIK010000917">
    <property type="protein sequence ID" value="MCD7463809.1"/>
    <property type="molecule type" value="Genomic_DNA"/>
</dbReference>
<comment type="subcellular location">
    <subcellularLocation>
        <location evidence="1 9 10">Nucleus</location>
    </subcellularLocation>
</comment>
<proteinExistence type="inferred from homology"/>
<dbReference type="CDD" id="cd08875">
    <property type="entry name" value="START_ArGLABRA2_like"/>
    <property type="match status" value="1"/>
</dbReference>
<dbReference type="SMART" id="SM00234">
    <property type="entry name" value="START"/>
    <property type="match status" value="1"/>
</dbReference>
<evidence type="ECO:0000259" key="13">
    <source>
        <dbReference type="PROSITE" id="PS50071"/>
    </source>
</evidence>
<keyword evidence="16" id="KW-1185">Reference proteome</keyword>
<evidence type="ECO:0000313" key="15">
    <source>
        <dbReference type="EMBL" id="MCD7463809.1"/>
    </source>
</evidence>
<dbReference type="PANTHER" id="PTHR45654">
    <property type="entry name" value="HOMEOBOX-LEUCINE ZIPPER PROTEIN MERISTEM L1"/>
    <property type="match status" value="1"/>
</dbReference>
<keyword evidence="5 9" id="KW-0238">DNA-binding</keyword>
<sequence>MEGHKNMGEKREILDSIVIGGVGEQEIKINSVGDNIGGGASGAEPDSSLGGSSKRRKSRRHNNVYQIQEFEAIFKENPHPDEKVRLEIETKLSMNSNQVKSWFQNRRTREQLQWKRHENEMLKQENDKLRIEQIILKEAIPICKRCNNGKTIGDVTILRRINGFHDEKFWIELVAERNDFGDDASTMWIDFGNGLSSPLSAISLRPTISLANKDITNDKSKLMNLGFAAMNELLKLAHIGEPLWVRSLDGGGETLNLEEYARSITPVFGIKPAHFTTEATRASSIVINNTQTIVETLMDTSEWVNMFSCIIGNTSTIDVISTGINGNRSDTLLLIKAELQIISELAPVREIKFLRFCKKYAEGTWAIVDVSIDTVQEGSQQCETDNCRRLPSGCIVQDMTNGYSKIIWIEHMEYNENSVHPLYRPLVKSGLGFGAQRWMATLQRQSEFSQMMMSSIDPTRSLLVYATIDPLKMHVVKNGGDSSWVALLPYRIAIVPDCFQDFSKANNCNEISEKNDNGFCSGSLVTIGFQILVNNLPATKFSMESAKKANILISRMIHSIKTAFNCK</sequence>
<dbReference type="InterPro" id="IPR001356">
    <property type="entry name" value="HD"/>
</dbReference>
<dbReference type="SMART" id="SM00389">
    <property type="entry name" value="HOX"/>
    <property type="match status" value="1"/>
</dbReference>
<evidence type="ECO:0000256" key="6">
    <source>
        <dbReference type="ARBA" id="ARBA00023155"/>
    </source>
</evidence>